<dbReference type="EMBL" id="CP098805">
    <property type="protein sequence ID" value="USJ31879.1"/>
    <property type="molecule type" value="Genomic_DNA"/>
</dbReference>
<evidence type="ECO:0000259" key="1">
    <source>
        <dbReference type="Pfam" id="PF00775"/>
    </source>
</evidence>
<protein>
    <submittedName>
        <fullName evidence="2">Intradiol ring-cleavage dioxygenase</fullName>
    </submittedName>
</protein>
<dbReference type="InterPro" id="IPR015889">
    <property type="entry name" value="Intradiol_dOase_core"/>
</dbReference>
<reference evidence="2" key="1">
    <citation type="submission" date="2022-06" db="EMBL/GenBank/DDBJ databases">
        <title>Novel species in genus Dyadobacter.</title>
        <authorList>
            <person name="Ma C."/>
        </authorList>
    </citation>
    <scope>NUCLEOTIDE SEQUENCE</scope>
    <source>
        <strain evidence="2">CY22</strain>
    </source>
</reference>
<dbReference type="Pfam" id="PF00775">
    <property type="entry name" value="Dioxygenase_C"/>
    <property type="match status" value="1"/>
</dbReference>
<accession>A0ABY4XN45</accession>
<dbReference type="PANTHER" id="PTHR34315">
    <property type="match status" value="1"/>
</dbReference>
<feature type="domain" description="Intradiol ring-cleavage dioxygenases" evidence="1">
    <location>
        <begin position="71"/>
        <end position="178"/>
    </location>
</feature>
<gene>
    <name evidence="2" type="ORF">NFI80_03890</name>
</gene>
<dbReference type="GO" id="GO:0051213">
    <property type="term" value="F:dioxygenase activity"/>
    <property type="evidence" value="ECO:0007669"/>
    <property type="project" value="UniProtKB-KW"/>
</dbReference>
<dbReference type="PANTHER" id="PTHR34315:SF1">
    <property type="entry name" value="INTRADIOL RING-CLEAVAGE DIOXYGENASES DOMAIN-CONTAINING PROTEIN-RELATED"/>
    <property type="match status" value="1"/>
</dbReference>
<keyword evidence="2" id="KW-0560">Oxidoreductase</keyword>
<dbReference type="Gene3D" id="2.60.130.10">
    <property type="entry name" value="Aromatic compound dioxygenase"/>
    <property type="match status" value="1"/>
</dbReference>
<dbReference type="InterPro" id="IPR000627">
    <property type="entry name" value="Intradiol_dOase_C"/>
</dbReference>
<dbReference type="Proteomes" id="UP001055420">
    <property type="component" value="Chromosome"/>
</dbReference>
<dbReference type="SUPFAM" id="SSF49482">
    <property type="entry name" value="Aromatic compound dioxygenase"/>
    <property type="match status" value="1"/>
</dbReference>
<organism evidence="2 3">
    <name type="scientific">Dyadobacter chenhuakuii</name>
    <dbReference type="NCBI Taxonomy" id="2909339"/>
    <lineage>
        <taxon>Bacteria</taxon>
        <taxon>Pseudomonadati</taxon>
        <taxon>Bacteroidota</taxon>
        <taxon>Cytophagia</taxon>
        <taxon>Cytophagales</taxon>
        <taxon>Spirosomataceae</taxon>
        <taxon>Dyadobacter</taxon>
    </lineage>
</organism>
<sequence>MNRLDFLKKGFSSLSVFAAFPIMEACKEDAIVENPSIDSTSQSCAVTNSETPGPFPIRRPGDLITSNIVSDRVGVPIEINITVRNVNANCEILTGVLVDIWQCDKDGYYSEYGGNGSQSVNLTDVHFLRGRQITDSAGLASWTSIFPGWYPGRAPHIHVHIYSRSGASLLITQIAFPKEICDTVYRQGVYASHGLQDTTNERDMVFSDGVANEMAQISGSVANGFVLNHTINVRAL</sequence>
<keyword evidence="3" id="KW-1185">Reference proteome</keyword>
<evidence type="ECO:0000313" key="2">
    <source>
        <dbReference type="EMBL" id="USJ31879.1"/>
    </source>
</evidence>
<keyword evidence="2" id="KW-0223">Dioxygenase</keyword>
<evidence type="ECO:0000313" key="3">
    <source>
        <dbReference type="Proteomes" id="UP001055420"/>
    </source>
</evidence>
<name>A0ABY4XN45_9BACT</name>
<proteinExistence type="predicted"/>